<reference evidence="10" key="1">
    <citation type="journal article" date="2014" name="PLoS ONE">
        <title>Conserved gene order and expanded inverted repeats characterize plastid genomes of Thalassiosirales.</title>
        <authorList>
            <person name="Sabir J.S."/>
            <person name="Yu M."/>
            <person name="Ashworth M.P."/>
            <person name="Baeshen N.A."/>
            <person name="Baeshen M.N."/>
            <person name="Bahieldin A."/>
            <person name="Theriot E.C."/>
            <person name="Jansen R.K."/>
        </authorList>
    </citation>
    <scope>NUCLEOTIDE SEQUENCE</scope>
</reference>
<comment type="cofactor">
    <cofactor evidence="6">
        <name>Zn(2+)</name>
        <dbReference type="ChEBI" id="CHEBI:29105"/>
    </cofactor>
    <text evidence="6">Binds 1 Zn(2+) ion per subunit.</text>
</comment>
<evidence type="ECO:0000259" key="7">
    <source>
        <dbReference type="Pfam" id="PF04983"/>
    </source>
</evidence>
<evidence type="ECO:0000256" key="3">
    <source>
        <dbReference type="ARBA" id="ARBA00022695"/>
    </source>
</evidence>
<keyword evidence="4 6" id="KW-0862">Zinc</keyword>
<feature type="domain" description="RNA polymerase Rpb1" evidence="7">
    <location>
        <begin position="8"/>
        <end position="59"/>
    </location>
</feature>
<keyword evidence="6" id="KW-0479">Metal-binding</keyword>
<reference evidence="10" key="2">
    <citation type="submission" date="2014-06" db="EMBL/GenBank/DDBJ databases">
        <authorList>
            <person name="Sabir J.S.M."/>
            <person name="Yu M."/>
            <person name="Ashworth M.P."/>
            <person name="Baeshen N.A."/>
            <person name="Baeshen M.N."/>
            <person name="Bahieldin A."/>
            <person name="Theriot E.C."/>
            <person name="Jansen R.K."/>
        </authorList>
    </citation>
    <scope>NUCLEOTIDE SEQUENCE</scope>
</reference>
<dbReference type="GO" id="GO:0000428">
    <property type="term" value="C:DNA-directed RNA polymerase complex"/>
    <property type="evidence" value="ECO:0007669"/>
    <property type="project" value="UniProtKB-KW"/>
</dbReference>
<comment type="similarity">
    <text evidence="6">Belongs to the RNA polymerase beta' chain family. RpoC2 subfamily.</text>
</comment>
<dbReference type="PANTHER" id="PTHR19376:SF63">
    <property type="entry name" value="DNA-DIRECTED RNA POLYMERASE SUBUNIT BETA"/>
    <property type="match status" value="1"/>
</dbReference>
<dbReference type="RefSeq" id="YP_009093438.1">
    <property type="nucleotide sequence ID" value="NC_025314.1"/>
</dbReference>
<feature type="binding site" evidence="6">
    <location>
        <position position="217"/>
    </location>
    <ligand>
        <name>Zn(2+)</name>
        <dbReference type="ChEBI" id="CHEBI:29105"/>
    </ligand>
</feature>
<dbReference type="EC" id="2.7.7.6" evidence="6"/>
<evidence type="ECO:0000256" key="2">
    <source>
        <dbReference type="ARBA" id="ARBA00022679"/>
    </source>
</evidence>
<evidence type="ECO:0000256" key="1">
    <source>
        <dbReference type="ARBA" id="ARBA00022478"/>
    </source>
</evidence>
<dbReference type="Pfam" id="PF04998">
    <property type="entry name" value="RNA_pol_Rpb1_5"/>
    <property type="match status" value="1"/>
</dbReference>
<feature type="binding site" evidence="6">
    <location>
        <position position="295"/>
    </location>
    <ligand>
        <name>Zn(2+)</name>
        <dbReference type="ChEBI" id="CHEBI:29105"/>
    </ligand>
</feature>
<dbReference type="HAMAP" id="MF_01324">
    <property type="entry name" value="RNApol_bact_RpoC2"/>
    <property type="match status" value="1"/>
</dbReference>
<dbReference type="PANTHER" id="PTHR19376">
    <property type="entry name" value="DNA-DIRECTED RNA POLYMERASE"/>
    <property type="match status" value="1"/>
</dbReference>
<dbReference type="Gene3D" id="1.10.150.390">
    <property type="match status" value="1"/>
</dbReference>
<comment type="function">
    <text evidence="6">DNA-dependent RNA polymerase catalyzes the transcription of DNA into RNA using the four ribonucleoside triphosphates as substrates.</text>
</comment>
<sequence length="1451" mass="167074">MKDYIYQNTLINKKQLKELLAWSFSQYDSMKASLLADELKYLGFKYATQAGISISIEDLKVPSTKNEMLEKANKDILNAEKICLKGKITDVERFQKIIDTWSIASESLKDNVVSYFKTYDPLNSVYIMAFSGARGNLSQVRQLVGMRGLMADPSGEIMRVPIKKNFREGLTITDYLMSGYGARKGIVDTALKTANSGYLTRRLIDIAQDIIIREKDCSTIASFTIDATNKLETEQIIGRILQKPVYSLKNKKLIATANTQITLNLLDLFKQEQVSTFHIRSPLTCNLYHSICQMCYGWDLSNQNLVDLGEAVGILAGQSIGEPGTQLTMRTFHTGGIFTSEARQQIISPINGVIKFSKLLKTIILRTNRGDDVLLTKNSGSLILIPEKQNQELIQIELLRNTILFVKSNQYIKKSSIIGELSTADKQTLTERKPVLSDTAGEIFIPKLKITRNLITQNRLLWILSGQVYQAPSNSFLNFYTDHKINKNSYIFRTKIINEYDGYIKIFNKKSNLLEQILQITNSNYYFENASVKKINTPKTNKNYLLLYNELKYLLLLKDTNYKNWKQVKNFKHFAIAFTNKFKTLTGGIAYYDHRSKRKRPTRDALISYHIPYEISKEEYDKISKNHYQHYLINLETKIDKSSFNFYQNFLNYQEMESIFLKLKLKKKICHNSLIWLSEENYKVNCDKNILLVENGNFISKNFEIIPNIVSKTAGIIKVSQKNNIIEEIAVKAGFVYQGKQFQHLDKKVFYPGEVIYNNIEITQPSLCENITSKSNSQLLIRPFDIYEIPKEKEVKVTFAPKSNLDSIFKVKNKINYLYKPNQEIKTANSINLISEIVSLQPKKAIQNNLTLNVSNSFKSNQVNLKISEKLRLNQYIPAHLKYTNLQSCLLVDPNQYIDAYTTLGYLESRIANSLEIVKFKSKRSNKKQVFLICNHDCIRVKKEQGNNKTVNELIVDNINVNEIGKVLIDNGEFLTIQKGRPYFFPNCQIEDSKEKLDLQYKFINPSSNLFNSQKKIFLNYYDITRRSLVERLDPNKKSSGFKVKFSKMFIKKNGKFYSSAIPLFLKNFVLSRKENYISNTQETINIIDNLRVQNTDLKVKQCLPLLLKSSELIANNIKKTTSLDTNLTGLKFLKFPFNKSIGIHSITEDYFEQEVNNVYCKNGEFIEKGEVIGLLNFEKEITGDIVQGLPRIEELLEARKKKPINKQLATNQKKSLLIQKTSIDSNFEFRKLGTTIKENDKINPHNLLKIYFNYYGIKKQFFSKKEAFAISYRLTNNYEASYRTFKKIQLLILNAVQSVYQSQGVSIANKHLEVIVKQMTTKVLITHEGHTPLLPREVVDLYHIQYINQIIEAHNKRPAYYVPLLLGITKAALNNPSFISAASFQETTRVLTKAAIEGRVDWLRGLKENIIIGHLIPAGTGYQSYENCFNSPIFYKPKINIETNKMKTWS</sequence>
<dbReference type="Pfam" id="PF05000">
    <property type="entry name" value="RNA_pol_Rpb1_4"/>
    <property type="match status" value="1"/>
</dbReference>
<evidence type="ECO:0000313" key="10">
    <source>
        <dbReference type="EMBL" id="AIR76111.1"/>
    </source>
</evidence>
<feature type="domain" description="RNA polymerase Rpb1" evidence="8">
    <location>
        <begin position="169"/>
        <end position="1373"/>
    </location>
</feature>
<keyword evidence="1 6" id="KW-0240">DNA-directed RNA polymerase</keyword>
<keyword evidence="3 6" id="KW-0548">Nucleotidyltransferase</keyword>
<dbReference type="GeneID" id="20834206"/>
<feature type="binding site" evidence="6">
    <location>
        <position position="292"/>
    </location>
    <ligand>
        <name>Zn(2+)</name>
        <dbReference type="ChEBI" id="CHEBI:29105"/>
    </ligand>
</feature>
<evidence type="ECO:0000256" key="4">
    <source>
        <dbReference type="ARBA" id="ARBA00022833"/>
    </source>
</evidence>
<name>A0A089VIN8_THAWE</name>
<dbReference type="Gene3D" id="1.10.1790.20">
    <property type="match status" value="1"/>
</dbReference>
<dbReference type="GO" id="GO:0009507">
    <property type="term" value="C:chloroplast"/>
    <property type="evidence" value="ECO:0007669"/>
    <property type="project" value="UniProtKB-SubCell"/>
</dbReference>
<dbReference type="SUPFAM" id="SSF64484">
    <property type="entry name" value="beta and beta-prime subunits of DNA dependent RNA-polymerase"/>
    <property type="match status" value="2"/>
</dbReference>
<evidence type="ECO:0000259" key="8">
    <source>
        <dbReference type="Pfam" id="PF04998"/>
    </source>
</evidence>
<comment type="subunit">
    <text evidence="6">In plastids the minimal PEP RNA polymerase catalytic core is composed of four subunits: alpha, beta, beta', and beta''. When a (nuclear-encoded) sigma factor is associated with the core the holoenzyme is formed, which can initiate transcription.</text>
</comment>
<dbReference type="EMBL" id="KJ958485">
    <property type="protein sequence ID" value="AIR76111.1"/>
    <property type="molecule type" value="Genomic_DNA"/>
</dbReference>
<dbReference type="InterPro" id="IPR045867">
    <property type="entry name" value="DNA-dir_RpoC_beta_prime"/>
</dbReference>
<dbReference type="GO" id="GO:0003677">
    <property type="term" value="F:DNA binding"/>
    <property type="evidence" value="ECO:0007669"/>
    <property type="project" value="UniProtKB-UniRule"/>
</dbReference>
<dbReference type="InterPro" id="IPR038120">
    <property type="entry name" value="Rpb1_funnel_sf"/>
</dbReference>
<dbReference type="InterPro" id="IPR042102">
    <property type="entry name" value="RNA_pol_Rpb1_3_sf"/>
</dbReference>
<dbReference type="Pfam" id="PF04983">
    <property type="entry name" value="RNA_pol_Rpb1_3"/>
    <property type="match status" value="1"/>
</dbReference>
<keyword evidence="10" id="KW-0150">Chloroplast</keyword>
<organism evidence="10">
    <name type="scientific">Thalassiosira weissflogii</name>
    <name type="common">Marine diatom</name>
    <dbReference type="NCBI Taxonomy" id="1577725"/>
    <lineage>
        <taxon>Eukaryota</taxon>
        <taxon>Sar</taxon>
        <taxon>Stramenopiles</taxon>
        <taxon>Ochrophyta</taxon>
        <taxon>Bacillariophyta</taxon>
        <taxon>Coscinodiscophyceae</taxon>
        <taxon>Thalassiosirophycidae</taxon>
        <taxon>Thalassiosirales</taxon>
        <taxon>Thalassiosiraceae</taxon>
        <taxon>Conticribra</taxon>
    </lineage>
</organism>
<dbReference type="InterPro" id="IPR012756">
    <property type="entry name" value="DNA-dir_RpoC2_beta_pp"/>
</dbReference>
<geneLocation type="chloroplast" evidence="10"/>
<dbReference type="Gene3D" id="1.10.274.100">
    <property type="entry name" value="RNA polymerase Rpb1, domain 3"/>
    <property type="match status" value="1"/>
</dbReference>
<comment type="catalytic activity">
    <reaction evidence="6">
        <text>RNA(n) + a ribonucleoside 5'-triphosphate = RNA(n+1) + diphosphate</text>
        <dbReference type="Rhea" id="RHEA:21248"/>
        <dbReference type="Rhea" id="RHEA-COMP:14527"/>
        <dbReference type="Rhea" id="RHEA-COMP:17342"/>
        <dbReference type="ChEBI" id="CHEBI:33019"/>
        <dbReference type="ChEBI" id="CHEBI:61557"/>
        <dbReference type="ChEBI" id="CHEBI:140395"/>
        <dbReference type="EC" id="2.7.7.6"/>
    </reaction>
</comment>
<dbReference type="Gene3D" id="1.10.132.30">
    <property type="match status" value="1"/>
</dbReference>
<dbReference type="InterPro" id="IPR007081">
    <property type="entry name" value="RNA_pol_Rpb1_5"/>
</dbReference>
<feature type="domain" description="RNA polymerase Rpb1" evidence="9">
    <location>
        <begin position="88"/>
        <end position="160"/>
    </location>
</feature>
<dbReference type="InterPro" id="IPR007083">
    <property type="entry name" value="RNA_pol_Rpb1_4"/>
</dbReference>
<dbReference type="GO" id="GO:0008270">
    <property type="term" value="F:zinc ion binding"/>
    <property type="evidence" value="ECO:0007669"/>
    <property type="project" value="UniProtKB-UniRule"/>
</dbReference>
<keyword evidence="10" id="KW-0934">Plastid</keyword>
<keyword evidence="2 6" id="KW-0808">Transferase</keyword>
<dbReference type="NCBIfam" id="TIGR02388">
    <property type="entry name" value="rpoC2_cyan"/>
    <property type="match status" value="1"/>
</dbReference>
<feature type="binding site" evidence="6">
    <location>
        <position position="285"/>
    </location>
    <ligand>
        <name>Zn(2+)</name>
        <dbReference type="ChEBI" id="CHEBI:29105"/>
    </ligand>
</feature>
<dbReference type="GO" id="GO:0003899">
    <property type="term" value="F:DNA-directed RNA polymerase activity"/>
    <property type="evidence" value="ECO:0007669"/>
    <property type="project" value="UniProtKB-UniRule"/>
</dbReference>
<dbReference type="GO" id="GO:0006351">
    <property type="term" value="P:DNA-templated transcription"/>
    <property type="evidence" value="ECO:0007669"/>
    <property type="project" value="UniProtKB-UniRule"/>
</dbReference>
<keyword evidence="5 6" id="KW-0804">Transcription</keyword>
<gene>
    <name evidence="6 10" type="primary">rpoC2</name>
</gene>
<evidence type="ECO:0000256" key="6">
    <source>
        <dbReference type="HAMAP-Rule" id="MF_01324"/>
    </source>
</evidence>
<evidence type="ECO:0000256" key="5">
    <source>
        <dbReference type="ARBA" id="ARBA00023163"/>
    </source>
</evidence>
<accession>A0A089VIN8</accession>
<comment type="subcellular location">
    <subcellularLocation>
        <location evidence="6">Plastid</location>
        <location evidence="6">Chloroplast</location>
    </subcellularLocation>
</comment>
<dbReference type="InterPro" id="IPR007066">
    <property type="entry name" value="RNA_pol_Rpb1_3"/>
</dbReference>
<evidence type="ECO:0000259" key="9">
    <source>
        <dbReference type="Pfam" id="PF05000"/>
    </source>
</evidence>
<proteinExistence type="inferred from homology"/>
<protein>
    <recommendedName>
        <fullName evidence="6">DNA-directed RNA polymerase subunit beta''</fullName>
        <ecNumber evidence="6">2.7.7.6</ecNumber>
    </recommendedName>
    <alternativeName>
        <fullName evidence="6">PEP</fullName>
    </alternativeName>
    <alternativeName>
        <fullName evidence="6">Plastid-encoded RNA polymerase subunit beta''</fullName>
        <shortName evidence="6">RNA polymerase subunit beta''</shortName>
    </alternativeName>
</protein>
<dbReference type="CDD" id="cd02655">
    <property type="entry name" value="RNAP_beta'_C"/>
    <property type="match status" value="1"/>
</dbReference>